<evidence type="ECO:0000313" key="5">
    <source>
        <dbReference type="Ensembl" id="ENSTMTP00000016642.1"/>
    </source>
</evidence>
<organism evidence="5 6">
    <name type="scientific">Terrapene triunguis</name>
    <name type="common">Three-toed box turtle</name>
    <dbReference type="NCBI Taxonomy" id="2587831"/>
    <lineage>
        <taxon>Eukaryota</taxon>
        <taxon>Metazoa</taxon>
        <taxon>Chordata</taxon>
        <taxon>Craniata</taxon>
        <taxon>Vertebrata</taxon>
        <taxon>Euteleostomi</taxon>
        <taxon>Archelosauria</taxon>
        <taxon>Testudinata</taxon>
        <taxon>Testudines</taxon>
        <taxon>Cryptodira</taxon>
        <taxon>Durocryptodira</taxon>
        <taxon>Testudinoidea</taxon>
        <taxon>Emydidae</taxon>
        <taxon>Terrapene</taxon>
    </lineage>
</organism>
<evidence type="ECO:0000256" key="1">
    <source>
        <dbReference type="PROSITE-ProRule" id="PRU00047"/>
    </source>
</evidence>
<keyword evidence="2" id="KW-0175">Coiled coil</keyword>
<dbReference type="AlphaFoldDB" id="A0A674J9R5"/>
<dbReference type="InterPro" id="IPR048270">
    <property type="entry name" value="PNMA_C"/>
</dbReference>
<dbReference type="PROSITE" id="PS00141">
    <property type="entry name" value="ASP_PROTEASE"/>
    <property type="match status" value="1"/>
</dbReference>
<dbReference type="InterPro" id="IPR001878">
    <property type="entry name" value="Znf_CCHC"/>
</dbReference>
<dbReference type="InterPro" id="IPR021109">
    <property type="entry name" value="Peptidase_aspartic_dom_sf"/>
</dbReference>
<name>A0A674J9R5_9SAUR</name>
<evidence type="ECO:0000313" key="6">
    <source>
        <dbReference type="Proteomes" id="UP000472274"/>
    </source>
</evidence>
<dbReference type="InterPro" id="IPR001969">
    <property type="entry name" value="Aspartic_peptidase_AS"/>
</dbReference>
<dbReference type="InterPro" id="IPR026523">
    <property type="entry name" value="PNMA"/>
</dbReference>
<dbReference type="SUPFAM" id="SSF50630">
    <property type="entry name" value="Acid proteases"/>
    <property type="match status" value="1"/>
</dbReference>
<evidence type="ECO:0000259" key="4">
    <source>
        <dbReference type="PROSITE" id="PS50158"/>
    </source>
</evidence>
<keyword evidence="1" id="KW-0479">Metal-binding</keyword>
<dbReference type="GO" id="GO:0006508">
    <property type="term" value="P:proteolysis"/>
    <property type="evidence" value="ECO:0007669"/>
    <property type="project" value="InterPro"/>
</dbReference>
<dbReference type="InParanoid" id="A0A674J9R5"/>
<dbReference type="GO" id="GO:0003676">
    <property type="term" value="F:nucleic acid binding"/>
    <property type="evidence" value="ECO:0007669"/>
    <property type="project" value="InterPro"/>
</dbReference>
<feature type="region of interest" description="Disordered" evidence="3">
    <location>
        <begin position="336"/>
        <end position="364"/>
    </location>
</feature>
<reference evidence="5" key="2">
    <citation type="submission" date="2025-09" db="UniProtKB">
        <authorList>
            <consortium name="Ensembl"/>
        </authorList>
    </citation>
    <scope>IDENTIFICATION</scope>
</reference>
<dbReference type="Proteomes" id="UP000472274">
    <property type="component" value="Unplaced"/>
</dbReference>
<dbReference type="GO" id="GO:0004190">
    <property type="term" value="F:aspartic-type endopeptidase activity"/>
    <property type="evidence" value="ECO:0007669"/>
    <property type="project" value="InterPro"/>
</dbReference>
<proteinExistence type="predicted"/>
<dbReference type="GO" id="GO:0008270">
    <property type="term" value="F:zinc ion binding"/>
    <property type="evidence" value="ECO:0007669"/>
    <property type="project" value="UniProtKB-KW"/>
</dbReference>
<feature type="coiled-coil region" evidence="2">
    <location>
        <begin position="243"/>
        <end position="270"/>
    </location>
</feature>
<dbReference type="PROSITE" id="PS50158">
    <property type="entry name" value="ZF_CCHC"/>
    <property type="match status" value="1"/>
</dbReference>
<dbReference type="Ensembl" id="ENSTMTT00000017234.1">
    <property type="protein sequence ID" value="ENSTMTP00000016642.1"/>
    <property type="gene ID" value="ENSTMTG00000012193.1"/>
</dbReference>
<evidence type="ECO:0000256" key="3">
    <source>
        <dbReference type="SAM" id="MobiDB-lite"/>
    </source>
</evidence>
<keyword evidence="1" id="KW-0862">Zinc</keyword>
<keyword evidence="1" id="KW-0863">Zinc-finger</keyword>
<dbReference type="PANTHER" id="PTHR23095">
    <property type="entry name" value="PARANEOPLASTIC ANTIGEN"/>
    <property type="match status" value="1"/>
</dbReference>
<sequence length="444" mass="49406">MSGLLGPGPAASSSGAAASANDWAKALGQILEKVVLSQAMLNSCRELRLFAGVEEFEPWLEHTTEMLQEWAVPEAEKRRCLIESLSGPALDVIRTLKLIDPGVSVKDCLEALDHTFGSVEGPEDSYCKFLNSRQQIGEKISAYIQRLERLLQRAVMRGAVTAEQMDRTRLAQIVRGAQYQNPILLHLRLRERREHPPSYSQLIKEVREEEERQAASEFWEAQTLEPAGTTPLQMASVLMVSTTEELAQQMQVLTERIAELQSTIDRAKTSRNKAPLTVAMEKSAFRATIPPGRREKGQFFCYRCGQDGHSAGKCHNEENPSLVYGKLRISWERSGSCQRVRGRGPPRPAGVEDSPRNDRPAGIPAGLIGPRAEVMVKIEGVECKAVLDTGSQVTIIFQSFYQQMLRHLPIQPLTGVGLCGLSMDEYPYQGYVIVHLDSQRRLLG</sequence>
<reference evidence="5" key="1">
    <citation type="submission" date="2025-08" db="UniProtKB">
        <authorList>
            <consortium name="Ensembl"/>
        </authorList>
    </citation>
    <scope>IDENTIFICATION</scope>
</reference>
<evidence type="ECO:0000256" key="2">
    <source>
        <dbReference type="SAM" id="Coils"/>
    </source>
</evidence>
<dbReference type="GeneTree" id="ENSGT01030000234522"/>
<feature type="domain" description="CCHC-type" evidence="4">
    <location>
        <begin position="301"/>
        <end position="314"/>
    </location>
</feature>
<accession>A0A674J9R5</accession>
<keyword evidence="6" id="KW-1185">Reference proteome</keyword>
<dbReference type="Pfam" id="PF14893">
    <property type="entry name" value="PNMA"/>
    <property type="match status" value="1"/>
</dbReference>
<protein>
    <recommendedName>
        <fullName evidence="4">CCHC-type domain-containing protein</fullName>
    </recommendedName>
</protein>
<dbReference type="PANTHER" id="PTHR23095:SF17">
    <property type="entry name" value="PARANEOPLASTIC ANTIGEN MA1"/>
    <property type="match status" value="1"/>
</dbReference>